<dbReference type="InterPro" id="IPR022791">
    <property type="entry name" value="L-PG_synthase/AglD"/>
</dbReference>
<dbReference type="EMBL" id="BSNJ01000008">
    <property type="protein sequence ID" value="GLQ21961.1"/>
    <property type="molecule type" value="Genomic_DNA"/>
</dbReference>
<keyword evidence="8" id="KW-1185">Reference proteome</keyword>
<evidence type="ECO:0000313" key="8">
    <source>
        <dbReference type="Proteomes" id="UP001161390"/>
    </source>
</evidence>
<evidence type="ECO:0000256" key="6">
    <source>
        <dbReference type="SAM" id="Phobius"/>
    </source>
</evidence>
<evidence type="ECO:0000256" key="5">
    <source>
        <dbReference type="ARBA" id="ARBA00023136"/>
    </source>
</evidence>
<gene>
    <name evidence="7" type="ORF">GCM10007854_29160</name>
</gene>
<organism evidence="7 8">
    <name type="scientific">Algimonas porphyrae</name>
    <dbReference type="NCBI Taxonomy" id="1128113"/>
    <lineage>
        <taxon>Bacteria</taxon>
        <taxon>Pseudomonadati</taxon>
        <taxon>Pseudomonadota</taxon>
        <taxon>Alphaproteobacteria</taxon>
        <taxon>Maricaulales</taxon>
        <taxon>Robiginitomaculaceae</taxon>
        <taxon>Algimonas</taxon>
    </lineage>
</organism>
<evidence type="ECO:0000313" key="7">
    <source>
        <dbReference type="EMBL" id="GLQ21961.1"/>
    </source>
</evidence>
<dbReference type="RefSeq" id="WP_284374080.1">
    <property type="nucleotide sequence ID" value="NZ_BSNJ01000008.1"/>
</dbReference>
<comment type="subcellular location">
    <subcellularLocation>
        <location evidence="1">Cell membrane</location>
        <topology evidence="1">Multi-pass membrane protein</topology>
    </subcellularLocation>
</comment>
<keyword evidence="2" id="KW-1003">Cell membrane</keyword>
<evidence type="ECO:0000256" key="4">
    <source>
        <dbReference type="ARBA" id="ARBA00022989"/>
    </source>
</evidence>
<evidence type="ECO:0000256" key="3">
    <source>
        <dbReference type="ARBA" id="ARBA00022692"/>
    </source>
</evidence>
<feature type="transmembrane region" description="Helical" evidence="6">
    <location>
        <begin position="47"/>
        <end position="66"/>
    </location>
</feature>
<feature type="transmembrane region" description="Helical" evidence="6">
    <location>
        <begin position="153"/>
        <end position="172"/>
    </location>
</feature>
<feature type="transmembrane region" description="Helical" evidence="6">
    <location>
        <begin position="233"/>
        <end position="254"/>
    </location>
</feature>
<feature type="transmembrane region" description="Helical" evidence="6">
    <location>
        <begin position="9"/>
        <end position="27"/>
    </location>
</feature>
<feature type="transmembrane region" description="Helical" evidence="6">
    <location>
        <begin position="207"/>
        <end position="226"/>
    </location>
</feature>
<keyword evidence="4 6" id="KW-1133">Transmembrane helix</keyword>
<feature type="transmembrane region" description="Helical" evidence="6">
    <location>
        <begin position="122"/>
        <end position="146"/>
    </location>
</feature>
<evidence type="ECO:0000256" key="1">
    <source>
        <dbReference type="ARBA" id="ARBA00004651"/>
    </source>
</evidence>
<proteinExistence type="predicted"/>
<reference evidence="7" key="2">
    <citation type="submission" date="2023-01" db="EMBL/GenBank/DDBJ databases">
        <title>Draft genome sequence of Algimonas porphyrae strain NBRC 108216.</title>
        <authorList>
            <person name="Sun Q."/>
            <person name="Mori K."/>
        </authorList>
    </citation>
    <scope>NUCLEOTIDE SEQUENCE</scope>
    <source>
        <strain evidence="7">NBRC 108216</strain>
    </source>
</reference>
<feature type="transmembrane region" description="Helical" evidence="6">
    <location>
        <begin position="78"/>
        <end position="102"/>
    </location>
</feature>
<protein>
    <recommendedName>
        <fullName evidence="9">Flippase-like domain-containing protein</fullName>
    </recommendedName>
</protein>
<evidence type="ECO:0000256" key="2">
    <source>
        <dbReference type="ARBA" id="ARBA00022475"/>
    </source>
</evidence>
<feature type="transmembrane region" description="Helical" evidence="6">
    <location>
        <begin position="284"/>
        <end position="306"/>
    </location>
</feature>
<dbReference type="Pfam" id="PF03706">
    <property type="entry name" value="LPG_synthase_TM"/>
    <property type="match status" value="1"/>
</dbReference>
<evidence type="ECO:0008006" key="9">
    <source>
        <dbReference type="Google" id="ProtNLM"/>
    </source>
</evidence>
<accession>A0ABQ5V382</accession>
<dbReference type="Proteomes" id="UP001161390">
    <property type="component" value="Unassembled WGS sequence"/>
</dbReference>
<comment type="caution">
    <text evidence="7">The sequence shown here is derived from an EMBL/GenBank/DDBJ whole genome shotgun (WGS) entry which is preliminary data.</text>
</comment>
<reference evidence="7" key="1">
    <citation type="journal article" date="2014" name="Int. J. Syst. Evol. Microbiol.">
        <title>Complete genome of a new Firmicutes species belonging to the dominant human colonic microbiota ('Ruminococcus bicirculans') reveals two chromosomes and a selective capacity to utilize plant glucans.</title>
        <authorList>
            <consortium name="NISC Comparative Sequencing Program"/>
            <person name="Wegmann U."/>
            <person name="Louis P."/>
            <person name="Goesmann A."/>
            <person name="Henrissat B."/>
            <person name="Duncan S.H."/>
            <person name="Flint H.J."/>
        </authorList>
    </citation>
    <scope>NUCLEOTIDE SEQUENCE</scope>
    <source>
        <strain evidence="7">NBRC 108216</strain>
    </source>
</reference>
<name>A0ABQ5V382_9PROT</name>
<keyword evidence="5 6" id="KW-0472">Membrane</keyword>
<keyword evidence="3 6" id="KW-0812">Transmembrane</keyword>
<sequence>MTSVTRQRLTSIIGFVVLIGLIGWYFGDAERRAGVVTNIASVGWGPFGVMVVGMFAFILFQAFVLIHSLTPFGKRVGFWEAFGIIVVTFFTNYLIPFLGFGIRGVYLKKKHDLSYADFSQSLIAILIVEWAIFASLALIAMAVLFASGHVVSPFILILMAGIVTGFFVLMAARPSWVPGFLPLSGFAKTVVGDWRQYSSHRGALLRVAFYTLLEAIGFILAFVIAYKTLFPAVPAAASVVAGALSDLALIIRILPASAGSLEGALHLSMLEYNLSFEDNLSVALVTRAALAVIFVPLGPVFLWWLLTRSKAADAGEETVDHQ</sequence>